<feature type="domain" description="Methyltransferase type 11" evidence="1">
    <location>
        <begin position="155"/>
        <end position="248"/>
    </location>
</feature>
<organism evidence="2 3">
    <name type="scientific">Ancylobacter novellus (strain ATCC 8093 / DSM 506 / JCM 20403 / CCM 1077 / IAM 12100 / NBRC 12443 / NCIMB 10456)</name>
    <name type="common">Starkeya novella</name>
    <dbReference type="NCBI Taxonomy" id="639283"/>
    <lineage>
        <taxon>Bacteria</taxon>
        <taxon>Pseudomonadati</taxon>
        <taxon>Pseudomonadota</taxon>
        <taxon>Alphaproteobacteria</taxon>
        <taxon>Hyphomicrobiales</taxon>
        <taxon>Xanthobacteraceae</taxon>
        <taxon>Ancylobacter</taxon>
    </lineage>
</organism>
<dbReference type="GO" id="GO:0008757">
    <property type="term" value="F:S-adenosylmethionine-dependent methyltransferase activity"/>
    <property type="evidence" value="ECO:0007669"/>
    <property type="project" value="InterPro"/>
</dbReference>
<dbReference type="AlphaFoldDB" id="D6ZZZ3"/>
<keyword evidence="2" id="KW-0808">Transferase</keyword>
<dbReference type="SUPFAM" id="SSF53335">
    <property type="entry name" value="S-adenosyl-L-methionine-dependent methyltransferases"/>
    <property type="match status" value="1"/>
</dbReference>
<gene>
    <name evidence="2" type="ordered locus">Snov_0070</name>
</gene>
<evidence type="ECO:0000313" key="3">
    <source>
        <dbReference type="Proteomes" id="UP000006633"/>
    </source>
</evidence>
<keyword evidence="2" id="KW-0489">Methyltransferase</keyword>
<dbReference type="Gene3D" id="3.40.50.150">
    <property type="entry name" value="Vaccinia Virus protein VP39"/>
    <property type="match status" value="1"/>
</dbReference>
<reference evidence="2 3" key="1">
    <citation type="journal article" date="2012" name="Stand. Genomic Sci.">
        <title>Complete genome sequence of the facultatively chemolithoautotrophic and methylotrophic alpha Proteobacterium Starkeya novella type strain (ATCC 8093(T)).</title>
        <authorList>
            <person name="Kappler U."/>
            <person name="Davenport K."/>
            <person name="Beatson S."/>
            <person name="Lucas S."/>
            <person name="Lapidus A."/>
            <person name="Copeland A."/>
            <person name="Berry K.W."/>
            <person name="Glavina Del Rio T."/>
            <person name="Hammon N."/>
            <person name="Dalin E."/>
            <person name="Tice H."/>
            <person name="Pitluck S."/>
            <person name="Richardson P."/>
            <person name="Bruce D."/>
            <person name="Goodwin L.A."/>
            <person name="Han C."/>
            <person name="Tapia R."/>
            <person name="Detter J.C."/>
            <person name="Chang Y.J."/>
            <person name="Jeffries C.D."/>
            <person name="Land M."/>
            <person name="Hauser L."/>
            <person name="Kyrpides N.C."/>
            <person name="Goker M."/>
            <person name="Ivanova N."/>
            <person name="Klenk H.P."/>
            <person name="Woyke T."/>
        </authorList>
    </citation>
    <scope>NUCLEOTIDE SEQUENCE [LARGE SCALE GENOMIC DNA]</scope>
    <source>
        <strain evidence="3">ATCC 8093 / DSM 506 / JCM 20403 / CCM 1077 / IAM 12100 / NBRC 12443 / NCIMB 10456</strain>
    </source>
</reference>
<name>D6ZZZ3_ANCN5</name>
<dbReference type="GO" id="GO:0032259">
    <property type="term" value="P:methylation"/>
    <property type="evidence" value="ECO:0007669"/>
    <property type="project" value="UniProtKB-KW"/>
</dbReference>
<protein>
    <submittedName>
        <fullName evidence="2">Methyltransferase type 11</fullName>
    </submittedName>
</protein>
<keyword evidence="3" id="KW-1185">Reference proteome</keyword>
<dbReference type="PANTHER" id="PTHR42912">
    <property type="entry name" value="METHYLTRANSFERASE"/>
    <property type="match status" value="1"/>
</dbReference>
<dbReference type="InterPro" id="IPR013216">
    <property type="entry name" value="Methyltransf_11"/>
</dbReference>
<evidence type="ECO:0000259" key="1">
    <source>
        <dbReference type="Pfam" id="PF08241"/>
    </source>
</evidence>
<proteinExistence type="predicted"/>
<dbReference type="OrthoDB" id="465636at2"/>
<dbReference type="InterPro" id="IPR029063">
    <property type="entry name" value="SAM-dependent_MTases_sf"/>
</dbReference>
<evidence type="ECO:0000313" key="2">
    <source>
        <dbReference type="EMBL" id="ADH87407.1"/>
    </source>
</evidence>
<dbReference type="InterPro" id="IPR011990">
    <property type="entry name" value="TPR-like_helical_dom_sf"/>
</dbReference>
<dbReference type="InterPro" id="IPR050508">
    <property type="entry name" value="Methyltransf_Superfamily"/>
</dbReference>
<dbReference type="HOGENOM" id="CLU_034833_0_0_5"/>
<dbReference type="Pfam" id="PF08241">
    <property type="entry name" value="Methyltransf_11"/>
    <property type="match status" value="1"/>
</dbReference>
<dbReference type="PANTHER" id="PTHR42912:SF93">
    <property type="entry name" value="N6-ADENOSINE-METHYLTRANSFERASE TMT1A"/>
    <property type="match status" value="1"/>
</dbReference>
<accession>D6ZZZ3</accession>
<dbReference type="Proteomes" id="UP000006633">
    <property type="component" value="Chromosome"/>
</dbReference>
<dbReference type="Gene3D" id="1.25.40.10">
    <property type="entry name" value="Tetratricopeptide repeat domain"/>
    <property type="match status" value="1"/>
</dbReference>
<dbReference type="STRING" id="639283.Snov_0070"/>
<dbReference type="eggNOG" id="COG4976">
    <property type="taxonomic scope" value="Bacteria"/>
</dbReference>
<dbReference type="EMBL" id="CP002026">
    <property type="protein sequence ID" value="ADH87407.1"/>
    <property type="molecule type" value="Genomic_DNA"/>
</dbReference>
<dbReference type="CDD" id="cd02440">
    <property type="entry name" value="AdoMet_MTases"/>
    <property type="match status" value="1"/>
</dbReference>
<sequence>MSAGRLILSSGDPTVDRRIEWARALMEEGKAADAAELLGEAMERAGAYAPGWFLLGEAREASGDIAGALDAYRQAQALDAGDRLGSGLRLARLGGASDAEAGMSEAYVRTLFDQYAGRFDAALARLDYRGPELIDDALAAACVALGRAYAFARGLDLGCGTGLVALRLAEHVGALEGVDLSPNMIAEAKKRGVYEVLVAGEMVAFLAGRPSEDADLIFAGDAFCYLADLHPILAETRRVLEPGGLIAFTVETHEGEGILLRDTLRYAHAESYVRAALAAAGLELVSCVAESTRKEKEQPVPGLVVVGMRAD</sequence>
<dbReference type="SUPFAM" id="SSF48452">
    <property type="entry name" value="TPR-like"/>
    <property type="match status" value="1"/>
</dbReference>
<dbReference type="RefSeq" id="WP_013164912.1">
    <property type="nucleotide sequence ID" value="NC_014217.1"/>
</dbReference>
<dbReference type="KEGG" id="sno:Snov_0070"/>